<feature type="compositionally biased region" description="Polar residues" evidence="9">
    <location>
        <begin position="104"/>
        <end position="115"/>
    </location>
</feature>
<gene>
    <name evidence="8" type="primary">NTH1</name>
    <name evidence="11" type="ORF">NLU13_7456</name>
</gene>
<evidence type="ECO:0000256" key="5">
    <source>
        <dbReference type="ARBA" id="ARBA00023239"/>
    </source>
</evidence>
<dbReference type="Gene3D" id="1.10.1670.10">
    <property type="entry name" value="Helix-hairpin-Helix base-excision DNA repair enzymes (C-terminal)"/>
    <property type="match status" value="1"/>
</dbReference>
<dbReference type="HAMAP" id="MF_03183">
    <property type="entry name" value="Endonuclease_III_Nth"/>
    <property type="match status" value="1"/>
</dbReference>
<dbReference type="Pfam" id="PF00633">
    <property type="entry name" value="HHH"/>
    <property type="match status" value="1"/>
</dbReference>
<comment type="catalytic activity">
    <reaction evidence="7 8">
        <text>2'-deoxyribonucleotide-(2'-deoxyribose 5'-phosphate)-2'-deoxyribonucleotide-DNA = a 3'-end 2'-deoxyribonucleotide-(2,3-dehydro-2,3-deoxyribose 5'-phosphate)-DNA + a 5'-end 5'-phospho-2'-deoxyribonucleoside-DNA + H(+)</text>
        <dbReference type="Rhea" id="RHEA:66592"/>
        <dbReference type="Rhea" id="RHEA-COMP:13180"/>
        <dbReference type="Rhea" id="RHEA-COMP:16897"/>
        <dbReference type="Rhea" id="RHEA-COMP:17067"/>
        <dbReference type="ChEBI" id="CHEBI:15378"/>
        <dbReference type="ChEBI" id="CHEBI:136412"/>
        <dbReference type="ChEBI" id="CHEBI:157695"/>
        <dbReference type="ChEBI" id="CHEBI:167181"/>
        <dbReference type="EC" id="4.2.99.18"/>
    </reaction>
</comment>
<comment type="caution">
    <text evidence="11">The sequence shown here is derived from an EMBL/GenBank/DDBJ whole genome shotgun (WGS) entry which is preliminary data.</text>
</comment>
<dbReference type="SMART" id="SM00478">
    <property type="entry name" value="ENDO3c"/>
    <property type="match status" value="1"/>
</dbReference>
<dbReference type="PROSITE" id="PS01155">
    <property type="entry name" value="ENDONUCLEASE_III_2"/>
    <property type="match status" value="1"/>
</dbReference>
<evidence type="ECO:0000256" key="4">
    <source>
        <dbReference type="ARBA" id="ARBA00023204"/>
    </source>
</evidence>
<evidence type="ECO:0000256" key="1">
    <source>
        <dbReference type="ARBA" id="ARBA00008343"/>
    </source>
</evidence>
<keyword evidence="4 8" id="KW-0234">DNA repair</keyword>
<feature type="compositionally biased region" description="Basic residues" evidence="9">
    <location>
        <begin position="417"/>
        <end position="427"/>
    </location>
</feature>
<comment type="similarity">
    <text evidence="1 8">Belongs to the Nth/MutY family.</text>
</comment>
<organism evidence="11 12">
    <name type="scientific">Sarocladium strictum</name>
    <name type="common">Black bundle disease fungus</name>
    <name type="synonym">Acremonium strictum</name>
    <dbReference type="NCBI Taxonomy" id="5046"/>
    <lineage>
        <taxon>Eukaryota</taxon>
        <taxon>Fungi</taxon>
        <taxon>Dikarya</taxon>
        <taxon>Ascomycota</taxon>
        <taxon>Pezizomycotina</taxon>
        <taxon>Sordariomycetes</taxon>
        <taxon>Hypocreomycetidae</taxon>
        <taxon>Hypocreales</taxon>
        <taxon>Sarocladiaceae</taxon>
        <taxon>Sarocladium</taxon>
    </lineage>
</organism>
<comment type="caution">
    <text evidence="8">Lacks conserved residue(s) required for the propagation of feature annotation.</text>
</comment>
<feature type="region of interest" description="Disordered" evidence="9">
    <location>
        <begin position="393"/>
        <end position="427"/>
    </location>
</feature>
<dbReference type="GO" id="GO:0140078">
    <property type="term" value="F:class I DNA-(apurinic or apyrimidinic site) endonuclease activity"/>
    <property type="evidence" value="ECO:0007669"/>
    <property type="project" value="UniProtKB-EC"/>
</dbReference>
<dbReference type="EMBL" id="JAPDFR010000007">
    <property type="protein sequence ID" value="KAK0384978.1"/>
    <property type="molecule type" value="Genomic_DNA"/>
</dbReference>
<dbReference type="InterPro" id="IPR011257">
    <property type="entry name" value="DNA_glycosylase"/>
</dbReference>
<evidence type="ECO:0000256" key="2">
    <source>
        <dbReference type="ARBA" id="ARBA00022763"/>
    </source>
</evidence>
<dbReference type="PANTHER" id="PTHR43286">
    <property type="entry name" value="ENDONUCLEASE III-LIKE PROTEIN 1"/>
    <property type="match status" value="1"/>
</dbReference>
<evidence type="ECO:0000256" key="3">
    <source>
        <dbReference type="ARBA" id="ARBA00022801"/>
    </source>
</evidence>
<evidence type="ECO:0000256" key="7">
    <source>
        <dbReference type="ARBA" id="ARBA00044632"/>
    </source>
</evidence>
<proteinExistence type="inferred from homology"/>
<evidence type="ECO:0000259" key="10">
    <source>
        <dbReference type="SMART" id="SM00478"/>
    </source>
</evidence>
<dbReference type="GO" id="GO:0006285">
    <property type="term" value="P:base-excision repair, AP site formation"/>
    <property type="evidence" value="ECO:0007669"/>
    <property type="project" value="UniProtKB-UniRule"/>
</dbReference>
<reference evidence="11" key="1">
    <citation type="submission" date="2022-10" db="EMBL/GenBank/DDBJ databases">
        <title>Determination and structural analysis of whole genome sequence of Sarocladium strictum F4-1.</title>
        <authorList>
            <person name="Hu L."/>
            <person name="Jiang Y."/>
        </authorList>
    </citation>
    <scope>NUCLEOTIDE SEQUENCE</scope>
    <source>
        <strain evidence="11">F4-1</strain>
    </source>
</reference>
<evidence type="ECO:0000313" key="11">
    <source>
        <dbReference type="EMBL" id="KAK0384978.1"/>
    </source>
</evidence>
<dbReference type="InterPro" id="IPR004036">
    <property type="entry name" value="Endonuclease-III-like_CS2"/>
</dbReference>
<accession>A0AA39L5J7</accession>
<keyword evidence="12" id="KW-1185">Reference proteome</keyword>
<dbReference type="FunFam" id="1.10.340.30:FF:000014">
    <property type="entry name" value="Endonuclease III homolog"/>
    <property type="match status" value="1"/>
</dbReference>
<feature type="compositionally biased region" description="Basic and acidic residues" evidence="9">
    <location>
        <begin position="1"/>
        <end position="15"/>
    </location>
</feature>
<dbReference type="Gene3D" id="1.10.340.30">
    <property type="entry name" value="Hypothetical protein, domain 2"/>
    <property type="match status" value="1"/>
</dbReference>
<protein>
    <recommendedName>
        <fullName evidence="8">Endonuclease III homolog</fullName>
        <ecNumber evidence="8">3.2.2.-</ecNumber>
        <ecNumber evidence="8">4.2.99.18</ecNumber>
    </recommendedName>
    <alternativeName>
        <fullName evidence="8">Bifunctional DNA N-glycosylase/DNA-(apurinic or apyrimidinic site) lyase</fullName>
        <shortName evidence="8">DNA glycosylase/AP lyase</shortName>
    </alternativeName>
</protein>
<keyword evidence="3 8" id="KW-0378">Hydrolase</keyword>
<feature type="domain" description="HhH-GPD" evidence="10">
    <location>
        <begin position="169"/>
        <end position="327"/>
    </location>
</feature>
<feature type="compositionally biased region" description="Low complexity" evidence="9">
    <location>
        <begin position="16"/>
        <end position="54"/>
    </location>
</feature>
<dbReference type="SUPFAM" id="SSF48150">
    <property type="entry name" value="DNA-glycosylase"/>
    <property type="match status" value="1"/>
</dbReference>
<dbReference type="GO" id="GO:0003677">
    <property type="term" value="F:DNA binding"/>
    <property type="evidence" value="ECO:0007669"/>
    <property type="project" value="UniProtKB-UniRule"/>
</dbReference>
<dbReference type="InterPro" id="IPR000445">
    <property type="entry name" value="HhH_motif"/>
</dbReference>
<evidence type="ECO:0000256" key="9">
    <source>
        <dbReference type="SAM" id="MobiDB-lite"/>
    </source>
</evidence>
<dbReference type="InterPro" id="IPR023170">
    <property type="entry name" value="HhH_base_excis_C"/>
</dbReference>
<comment type="function">
    <text evidence="8">Bifunctional DNA N-glycosylase with associated apurinic/apyrimidinic (AP) lyase function that catalyzes the first step in base excision repair (BER), the primary repair pathway for the repair of oxidative DNA damage. The DNA N-glycosylase activity releases the damaged DNA base from DNA by cleaving the N-glycosidic bond, leaving an AP site. The AP lyase activity cleaves the phosphodiester bond 3' to the AP site by a beta-elimination. Primarily recognizes and repairs oxidative base damage of pyrimidines.</text>
</comment>
<dbReference type="CDD" id="cd00056">
    <property type="entry name" value="ENDO3c"/>
    <property type="match status" value="1"/>
</dbReference>
<keyword evidence="5 8" id="KW-0456">Lyase</keyword>
<dbReference type="EC" id="4.2.99.18" evidence="8"/>
<evidence type="ECO:0000256" key="8">
    <source>
        <dbReference type="HAMAP-Rule" id="MF_03183"/>
    </source>
</evidence>
<dbReference type="Proteomes" id="UP001175261">
    <property type="component" value="Unassembled WGS sequence"/>
</dbReference>
<dbReference type="GO" id="GO:0005739">
    <property type="term" value="C:mitochondrion"/>
    <property type="evidence" value="ECO:0007669"/>
    <property type="project" value="UniProtKB-SubCell"/>
</dbReference>
<keyword evidence="8" id="KW-0496">Mitochondrion</keyword>
<dbReference type="InterPro" id="IPR003265">
    <property type="entry name" value="HhH-GPD_domain"/>
</dbReference>
<feature type="region of interest" description="Disordered" evidence="9">
    <location>
        <begin position="1"/>
        <end position="119"/>
    </location>
</feature>
<sequence>MRSSRLSRDTAKLFDRTSPAISTSTSTSSTSRRTTRASLSRFYATSNSTTTAATPDIEDAISTPSPKRRKLSSISPIKAELVEDALQAIPSPPRRQRKPARKATNPNTGSTTTLPPSDWEEIYTTVKKMRQPGGAAYPAAVDTMGCERLADVDASPRDQRFQTLVALMLSSQTKDTVNAVAMAKLKKDLPAYEEGKPKGLNLENMLAVEPALLNEMIWAVGFHNNKTKYLKQTAVILRDEWDGDIPSTIEGLTSLPGVGPKMAYLTMTVAWNRTEGIGVDVHVHRITNMWGWHKTRNPEETRLALQSWLPRDCWRDINHMLVGLGQSVCLPVGRKCGECDLGLEGLCKAAERKKIIEGRRHVKKEEVIEEDGTVLKLEQVKSEVVIKEEVVNESPDLGDAAHSPRLDAASGETAVSGRKRRVKRQAT</sequence>
<keyword evidence="6 8" id="KW-0326">Glycosidase</keyword>
<keyword evidence="8" id="KW-0539">Nucleus</keyword>
<dbReference type="PANTHER" id="PTHR43286:SF1">
    <property type="entry name" value="ENDONUCLEASE III-LIKE PROTEIN 1"/>
    <property type="match status" value="1"/>
</dbReference>
<dbReference type="AlphaFoldDB" id="A0AA39L5J7"/>
<dbReference type="GO" id="GO:0006289">
    <property type="term" value="P:nucleotide-excision repair"/>
    <property type="evidence" value="ECO:0007669"/>
    <property type="project" value="TreeGrafter"/>
</dbReference>
<dbReference type="EC" id="3.2.2.-" evidence="8"/>
<evidence type="ECO:0000313" key="12">
    <source>
        <dbReference type="Proteomes" id="UP001175261"/>
    </source>
</evidence>
<name>A0AA39L5J7_SARSR</name>
<dbReference type="InterPro" id="IPR030841">
    <property type="entry name" value="NTH1"/>
</dbReference>
<comment type="subcellular location">
    <subcellularLocation>
        <location evidence="8">Nucleus</location>
    </subcellularLocation>
    <subcellularLocation>
        <location evidence="8">Mitochondrion</location>
    </subcellularLocation>
</comment>
<dbReference type="GO" id="GO:0005634">
    <property type="term" value="C:nucleus"/>
    <property type="evidence" value="ECO:0007669"/>
    <property type="project" value="UniProtKB-SubCell"/>
</dbReference>
<dbReference type="Pfam" id="PF00730">
    <property type="entry name" value="HhH-GPD"/>
    <property type="match status" value="1"/>
</dbReference>
<keyword evidence="2 8" id="KW-0227">DNA damage</keyword>
<evidence type="ECO:0000256" key="6">
    <source>
        <dbReference type="ARBA" id="ARBA00023295"/>
    </source>
</evidence>
<dbReference type="GO" id="GO:0000703">
    <property type="term" value="F:oxidized pyrimidine nucleobase lesion DNA N-glycosylase activity"/>
    <property type="evidence" value="ECO:0007669"/>
    <property type="project" value="UniProtKB-UniRule"/>
</dbReference>